<evidence type="ECO:0000313" key="3">
    <source>
        <dbReference type="Proteomes" id="UP000054387"/>
    </source>
</evidence>
<dbReference type="OrthoDB" id="384833at2157"/>
<evidence type="ECO:0000256" key="1">
    <source>
        <dbReference type="SAM" id="MobiDB-lite"/>
    </source>
</evidence>
<dbReference type="STRING" id="1514971.AUR64_06595"/>
<dbReference type="AlphaFoldDB" id="A0A0W1RBE2"/>
<evidence type="ECO:0000313" key="2">
    <source>
        <dbReference type="EMBL" id="KTG10851.1"/>
    </source>
</evidence>
<proteinExistence type="predicted"/>
<dbReference type="RefSeq" id="WP_058580649.1">
    <property type="nucleotide sequence ID" value="NZ_LOPU01000016.1"/>
</dbReference>
<feature type="compositionally biased region" description="Polar residues" evidence="1">
    <location>
        <begin position="1"/>
        <end position="23"/>
    </location>
</feature>
<reference evidence="2 3" key="1">
    <citation type="submission" date="2015-12" db="EMBL/GenBank/DDBJ databases">
        <title>Haloprofundus marisrubri gen. nov., sp. nov., an extremely halophilic archaeon isolated from the Discovery deep brine-seawater interface in the Red Sea.</title>
        <authorList>
            <person name="Zhang G."/>
            <person name="Stingl U."/>
            <person name="Rashid M."/>
        </authorList>
    </citation>
    <scope>NUCLEOTIDE SEQUENCE [LARGE SCALE GENOMIC DNA]</scope>
    <source>
        <strain evidence="2 3">SB9</strain>
    </source>
</reference>
<dbReference type="Proteomes" id="UP000054387">
    <property type="component" value="Unassembled WGS sequence"/>
</dbReference>
<sequence length="125" mass="12987">MSQSEHQPSASDEPQPAVSGSDTATEEQRRPSVTIPCPSCDKRVDATLGLSDDESEPSPSNHGADYPETEGVDGGAVATDGGSTAEDGQPTADQSSADPMLNGELCGKPVRCGDCGDEFELLFYH</sequence>
<name>A0A0W1RBE2_9EURY</name>
<accession>A0A0W1RBE2</accession>
<gene>
    <name evidence="2" type="ORF">AUR64_06595</name>
</gene>
<protein>
    <submittedName>
        <fullName evidence="2">Uncharacterized protein</fullName>
    </submittedName>
</protein>
<organism evidence="2 3">
    <name type="scientific">Haloprofundus marisrubri</name>
    <dbReference type="NCBI Taxonomy" id="1514971"/>
    <lineage>
        <taxon>Archaea</taxon>
        <taxon>Methanobacteriati</taxon>
        <taxon>Methanobacteriota</taxon>
        <taxon>Stenosarchaea group</taxon>
        <taxon>Halobacteria</taxon>
        <taxon>Halobacteriales</taxon>
        <taxon>Haloferacaceae</taxon>
        <taxon>Haloprofundus</taxon>
    </lineage>
</organism>
<feature type="region of interest" description="Disordered" evidence="1">
    <location>
        <begin position="1"/>
        <end position="103"/>
    </location>
</feature>
<comment type="caution">
    <text evidence="2">The sequence shown here is derived from an EMBL/GenBank/DDBJ whole genome shotgun (WGS) entry which is preliminary data.</text>
</comment>
<keyword evidence="3" id="KW-1185">Reference proteome</keyword>
<feature type="compositionally biased region" description="Low complexity" evidence="1">
    <location>
        <begin position="75"/>
        <end position="84"/>
    </location>
</feature>
<dbReference type="EMBL" id="LOPU01000016">
    <property type="protein sequence ID" value="KTG10851.1"/>
    <property type="molecule type" value="Genomic_DNA"/>
</dbReference>